<keyword evidence="1" id="KW-0234">DNA repair</keyword>
<feature type="domain" description="DNA helicase Pif1-like DEAD-box helicase" evidence="4">
    <location>
        <begin position="534"/>
        <end position="599"/>
    </location>
</feature>
<keyword evidence="1 7" id="KW-0347">Helicase</keyword>
<keyword evidence="1" id="KW-0378">Hydrolase</keyword>
<reference evidence="7" key="1">
    <citation type="journal article" date="2022" name="Int. J. Mol. Sci.">
        <title>Draft Genome of Tanacetum Coccineum: Genomic Comparison of Closely Related Tanacetum-Family Plants.</title>
        <authorList>
            <person name="Yamashiro T."/>
            <person name="Shiraishi A."/>
            <person name="Nakayama K."/>
            <person name="Satake H."/>
        </authorList>
    </citation>
    <scope>NUCLEOTIDE SEQUENCE</scope>
</reference>
<dbReference type="PANTHER" id="PTHR10492:SF96">
    <property type="entry name" value="ATP-DEPENDENT DNA HELICASE"/>
    <property type="match status" value="1"/>
</dbReference>
<dbReference type="SUPFAM" id="SSF50249">
    <property type="entry name" value="Nucleic acid-binding proteins"/>
    <property type="match status" value="2"/>
</dbReference>
<dbReference type="EC" id="5.6.2.3" evidence="1"/>
<comment type="catalytic activity">
    <reaction evidence="1">
        <text>ATP + H2O = ADP + phosphate + H(+)</text>
        <dbReference type="Rhea" id="RHEA:13065"/>
        <dbReference type="ChEBI" id="CHEBI:15377"/>
        <dbReference type="ChEBI" id="CHEBI:15378"/>
        <dbReference type="ChEBI" id="CHEBI:30616"/>
        <dbReference type="ChEBI" id="CHEBI:43474"/>
        <dbReference type="ChEBI" id="CHEBI:456216"/>
        <dbReference type="EC" id="5.6.2.3"/>
    </reaction>
</comment>
<evidence type="ECO:0000259" key="3">
    <source>
        <dbReference type="Pfam" id="PF02721"/>
    </source>
</evidence>
<comment type="similarity">
    <text evidence="1">Belongs to the helicase family.</text>
</comment>
<evidence type="ECO:0000256" key="2">
    <source>
        <dbReference type="SAM" id="MobiDB-lite"/>
    </source>
</evidence>
<dbReference type="InterPro" id="IPR010285">
    <property type="entry name" value="DNA_helicase_pif1-like_DEAD"/>
</dbReference>
<dbReference type="Pfam" id="PF14214">
    <property type="entry name" value="Helitron_like_N"/>
    <property type="match status" value="1"/>
</dbReference>
<dbReference type="InterPro" id="IPR025476">
    <property type="entry name" value="Helitron_helicase-like"/>
</dbReference>
<protein>
    <recommendedName>
        <fullName evidence="1">ATP-dependent DNA helicase</fullName>
        <ecNumber evidence="1">5.6.2.3</ecNumber>
    </recommendedName>
</protein>
<evidence type="ECO:0000259" key="6">
    <source>
        <dbReference type="Pfam" id="PF21530"/>
    </source>
</evidence>
<dbReference type="InterPro" id="IPR003871">
    <property type="entry name" value="RFA1B/D_OB_1st"/>
</dbReference>
<keyword evidence="1" id="KW-0233">DNA recombination</keyword>
<dbReference type="EMBL" id="BQNB010013079">
    <property type="protein sequence ID" value="GJT11589.1"/>
    <property type="molecule type" value="Genomic_DNA"/>
</dbReference>
<sequence length="1370" mass="155427">MKIKSRPIKRKSADDLSMECVQKDISKKTRTIFPPSVQNTDDHPVDKSVGTSNGFSYEEKQMIYENRNCHKSQMSKDEAKTLFECSKRHGKKWYTDPIGTQYLAGESVSVSSRISPEYSHLGRCTCVCRHCGAMFWECEKIASASHTSEFGYNKCCYGGRVILRPPPTFTIGLDLCVRKKGNPQDGYQKDMKLVNIPGQLTKADKRMSMNMYYSYQIHDRLNHYNLLLHGGKLFQQYVVTAYCAIEQTRLDFIRQKQDDIRSEYLSGIYDAILRGDRDGSDLGLRTVLTASFTGSPRYMYAHYLDALAICRVHGSPSFFITFTCNTKWPEIEEFMKPYPQLTVADRADIIDRVFEKKVHDYIDFVRDSNTFGSVTGDIRKINNKIYPTNKAACQALGLLSSDQEWVTALEEASLFATAPELRKLFVYILIFCNISDPLQLWNKVWKNLSDDIPRKLSKSLRIPQIQRDEKKLKASILFELERMLNSYSKSLQDFALPMPPEDMLLILQNRLLMEETNYDQDALAAEKKILIPRLNKDQRLIFDEITHAARCNVQKLIFVYGHGGTGKTFLWKAVTSVLRSEDKIVLTVAASGIAALLLPQLADLLRQTHVIIWDEAPMNDRRCFEALDRSLKDICNKPNSFFGGKSIMLGGDFRQTLPVKKKASKPEILDASITSSYLWPKFKVYTLMENMRLHQPETTEAERIRIRNFSNWLLDVGNGTIGEPDETDIHNTFAIQIPTELCIPDSSTALASLIEFIYDQKTLQRPTTTDLQKKAIVCPKNEDADMINAEILALVNHEPHVYLSFDEAVPHGNDGGETELLYPPEYLNSLNFAGFPPHRLEIKVGSPIILLRNLNISGGLCNGTRLIVTQLLSKVIEARIITGTRISEKVFLPRIPLINRDLQLPFIFKRKQFPVKLCYAMTINKSQGQSLERIGIFLPQPVFAHGQLYVALSRATSPGGLKILIKQSPDDTKNMTKNIVYKDFLSTVAITQVLLNFTPILMTETNDPNMILKDKGKLPLVETNSVSIADIKLTLLNQTIEARVYRKWLAKNVVTQVASNFCVILLDKQGNAIQANMDVKDTDYFSDLLQLNDAYRISRFRCIPTKTWDRTLPNDITLTFGKYTSIIPISIADFPEHYFNFIAYNEVNQRATQNEAPLTSILSKCIYRISDPLRSGDATRTRRVRRIIDVQNLDGMNLPFLIWGDKAENFDMDEYNQMQKPVIIAIASAWATKKYGGLQLSSTSATHYYLNPNIPEATYIFDTPHVHLSISFGIKPNQATQTFKWIVVLQPVAEPLLALPAAESIKSPATQVLDEASISNNPTTTNKDQPEAGKLPAQTSAEILEDQAKKTRRSLFQETDTTTKKPRRNA</sequence>
<dbReference type="InterPro" id="IPR012340">
    <property type="entry name" value="NA-bd_OB-fold"/>
</dbReference>
<feature type="domain" description="DNA helicase Pif1-like DEAD-box helicase" evidence="4">
    <location>
        <begin position="600"/>
        <end position="726"/>
    </location>
</feature>
<dbReference type="Gene3D" id="3.40.50.300">
    <property type="entry name" value="P-loop containing nucleotide triphosphate hydrolases"/>
    <property type="match status" value="1"/>
</dbReference>
<feature type="domain" description="Helitron helicase-like" evidence="5">
    <location>
        <begin position="212"/>
        <end position="376"/>
    </location>
</feature>
<comment type="caution">
    <text evidence="7">The sequence shown here is derived from an EMBL/GenBank/DDBJ whole genome shotgun (WGS) entry which is preliminary data.</text>
</comment>
<gene>
    <name evidence="7" type="ORF">Tco_0858631</name>
</gene>
<accession>A0ABQ5BFD2</accession>
<dbReference type="Proteomes" id="UP001151760">
    <property type="component" value="Unassembled WGS sequence"/>
</dbReference>
<dbReference type="InterPro" id="IPR027417">
    <property type="entry name" value="P-loop_NTPase"/>
</dbReference>
<feature type="domain" description="DNA helicase Pif1-like 2B" evidence="6">
    <location>
        <begin position="825"/>
        <end position="871"/>
    </location>
</feature>
<dbReference type="Pfam" id="PF05970">
    <property type="entry name" value="PIF1"/>
    <property type="match status" value="2"/>
</dbReference>
<dbReference type="Pfam" id="PF21530">
    <property type="entry name" value="Pif1_2B_dom"/>
    <property type="match status" value="1"/>
</dbReference>
<keyword evidence="8" id="KW-1185">Reference proteome</keyword>
<evidence type="ECO:0000259" key="4">
    <source>
        <dbReference type="Pfam" id="PF05970"/>
    </source>
</evidence>
<evidence type="ECO:0000256" key="1">
    <source>
        <dbReference type="RuleBase" id="RU363044"/>
    </source>
</evidence>
<name>A0ABQ5BFD2_9ASTR</name>
<feature type="compositionally biased region" description="Polar residues" evidence="2">
    <location>
        <begin position="1317"/>
        <end position="1327"/>
    </location>
</feature>
<feature type="region of interest" description="Disordered" evidence="2">
    <location>
        <begin position="1313"/>
        <end position="1370"/>
    </location>
</feature>
<dbReference type="InterPro" id="IPR049163">
    <property type="entry name" value="Pif1-like_2B_dom"/>
</dbReference>
<dbReference type="GO" id="GO:0004386">
    <property type="term" value="F:helicase activity"/>
    <property type="evidence" value="ECO:0007669"/>
    <property type="project" value="UniProtKB-KW"/>
</dbReference>
<dbReference type="SUPFAM" id="SSF52540">
    <property type="entry name" value="P-loop containing nucleoside triphosphate hydrolases"/>
    <property type="match status" value="2"/>
</dbReference>
<feature type="domain" description="Replication protein A 70 kDa DNA-binding subunit B/D first OB fold" evidence="3">
    <location>
        <begin position="1028"/>
        <end position="1127"/>
    </location>
</feature>
<reference evidence="7" key="2">
    <citation type="submission" date="2022-01" db="EMBL/GenBank/DDBJ databases">
        <authorList>
            <person name="Yamashiro T."/>
            <person name="Shiraishi A."/>
            <person name="Satake H."/>
            <person name="Nakayama K."/>
        </authorList>
    </citation>
    <scope>NUCLEOTIDE SEQUENCE</scope>
</reference>
<keyword evidence="1" id="KW-0547">Nucleotide-binding</keyword>
<keyword evidence="1" id="KW-0227">DNA damage</keyword>
<evidence type="ECO:0000313" key="8">
    <source>
        <dbReference type="Proteomes" id="UP001151760"/>
    </source>
</evidence>
<dbReference type="PANTHER" id="PTHR10492">
    <property type="match status" value="1"/>
</dbReference>
<dbReference type="Gene3D" id="2.40.50.140">
    <property type="entry name" value="Nucleic acid-binding proteins"/>
    <property type="match status" value="2"/>
</dbReference>
<organism evidence="7 8">
    <name type="scientific">Tanacetum coccineum</name>
    <dbReference type="NCBI Taxonomy" id="301880"/>
    <lineage>
        <taxon>Eukaryota</taxon>
        <taxon>Viridiplantae</taxon>
        <taxon>Streptophyta</taxon>
        <taxon>Embryophyta</taxon>
        <taxon>Tracheophyta</taxon>
        <taxon>Spermatophyta</taxon>
        <taxon>Magnoliopsida</taxon>
        <taxon>eudicotyledons</taxon>
        <taxon>Gunneridae</taxon>
        <taxon>Pentapetalae</taxon>
        <taxon>asterids</taxon>
        <taxon>campanulids</taxon>
        <taxon>Asterales</taxon>
        <taxon>Asteraceae</taxon>
        <taxon>Asteroideae</taxon>
        <taxon>Anthemideae</taxon>
        <taxon>Anthemidinae</taxon>
        <taxon>Tanacetum</taxon>
    </lineage>
</organism>
<proteinExistence type="inferred from homology"/>
<dbReference type="Pfam" id="PF02721">
    <property type="entry name" value="DUF223"/>
    <property type="match status" value="1"/>
</dbReference>
<evidence type="ECO:0000259" key="5">
    <source>
        <dbReference type="Pfam" id="PF14214"/>
    </source>
</evidence>
<keyword evidence="1" id="KW-0067">ATP-binding</keyword>
<dbReference type="CDD" id="cd18809">
    <property type="entry name" value="SF1_C_RecD"/>
    <property type="match status" value="1"/>
</dbReference>
<evidence type="ECO:0000313" key="7">
    <source>
        <dbReference type="EMBL" id="GJT11589.1"/>
    </source>
</evidence>
<comment type="cofactor">
    <cofactor evidence="1">
        <name>Mg(2+)</name>
        <dbReference type="ChEBI" id="CHEBI:18420"/>
    </cofactor>
</comment>